<dbReference type="STRING" id="1141662.OOA_07123"/>
<dbReference type="PATRIC" id="fig|1141662.3.peg.1443"/>
<name>K8X252_9GAMM</name>
<gene>
    <name evidence="2" type="ORF">OOA_07123</name>
</gene>
<dbReference type="InterPro" id="IPR025668">
    <property type="entry name" value="Tnp_DDE_dom"/>
</dbReference>
<feature type="domain" description="Transposase DDE" evidence="1">
    <location>
        <begin position="86"/>
        <end position="239"/>
    </location>
</feature>
<dbReference type="EMBL" id="AKKL01000019">
    <property type="protein sequence ID" value="EKT62560.1"/>
    <property type="molecule type" value="Genomic_DNA"/>
</dbReference>
<dbReference type="HOGENOM" id="CLU_073308_1_0_6"/>
<dbReference type="Proteomes" id="UP000009336">
    <property type="component" value="Unassembled WGS sequence"/>
</dbReference>
<dbReference type="RefSeq" id="WP_008911451.1">
    <property type="nucleotide sequence ID" value="NZ_KB233222.1"/>
</dbReference>
<dbReference type="NCBIfam" id="NF033520">
    <property type="entry name" value="transpos_IS982"/>
    <property type="match status" value="1"/>
</dbReference>
<dbReference type="Pfam" id="PF13612">
    <property type="entry name" value="DDE_Tnp_1_3"/>
    <property type="match status" value="1"/>
</dbReference>
<evidence type="ECO:0000259" key="1">
    <source>
        <dbReference type="Pfam" id="PF13612"/>
    </source>
</evidence>
<dbReference type="OrthoDB" id="5620529at2"/>
<protein>
    <submittedName>
        <fullName evidence="2">Transposase</fullName>
    </submittedName>
</protein>
<comment type="caution">
    <text evidence="2">The sequence shown here is derived from an EMBL/GenBank/DDBJ whole genome shotgun (WGS) entry which is preliminary data.</text>
</comment>
<keyword evidence="3" id="KW-1185">Reference proteome</keyword>
<proteinExistence type="predicted"/>
<evidence type="ECO:0000313" key="3">
    <source>
        <dbReference type="Proteomes" id="UP000009336"/>
    </source>
</evidence>
<dbReference type="AlphaFoldDB" id="K8X252"/>
<accession>K8X252</accession>
<evidence type="ECO:0000313" key="2">
    <source>
        <dbReference type="EMBL" id="EKT62560.1"/>
    </source>
</evidence>
<organism evidence="2 3">
    <name type="scientific">Providencia burhodogranariea DSM 19968</name>
    <dbReference type="NCBI Taxonomy" id="1141662"/>
    <lineage>
        <taxon>Bacteria</taxon>
        <taxon>Pseudomonadati</taxon>
        <taxon>Pseudomonadota</taxon>
        <taxon>Gammaproteobacteria</taxon>
        <taxon>Enterobacterales</taxon>
        <taxon>Morganellaceae</taxon>
        <taxon>Providencia</taxon>
    </lineage>
</organism>
<reference evidence="2 3" key="1">
    <citation type="journal article" date="2012" name="BMC Genomics">
        <title>Comparative genomics of bacteria in the genus Providencia isolated from wild Drosophila melanogaster.</title>
        <authorList>
            <person name="Galac M.R."/>
            <person name="Lazzaro B.P."/>
        </authorList>
    </citation>
    <scope>NUCLEOTIDE SEQUENCE [LARGE SCALE GENOMIC DNA]</scope>
    <source>
        <strain evidence="2 3">DSM 19968</strain>
    </source>
</reference>
<sequence>MPQWQKYLIESGERQRLRQGRMSSSEIMTIIIAFYLSYQRNFKHFYIGFIGIYHKKDFPNLLSYPRFLEVMPTILVPLSSFFTHVKGQPTGIEFIDSTSLKVCHKLRIPRHKIFKGTAARGKGTMGWFYGFKLHLIVNHLGEIVAAKLTPANIDDRTLVRDCSKGLFNKSYADKGYISRALTENLKLDGITLIQGQRRNMMPKLLAAWDREMLSKRFIIKTINDQLKNITQIEHSRHRSLHGFMLNLLGDLVAYCLKPNKLSLKLSNTEK</sequence>
<dbReference type="eggNOG" id="COG3039">
    <property type="taxonomic scope" value="Bacteria"/>
</dbReference>